<dbReference type="InterPro" id="IPR010657">
    <property type="entry name" value="ImpA_N"/>
</dbReference>
<proteinExistence type="predicted"/>
<evidence type="ECO:0000256" key="1">
    <source>
        <dbReference type="SAM" id="MobiDB-lite"/>
    </source>
</evidence>
<dbReference type="EMBL" id="FXTT01000002">
    <property type="protein sequence ID" value="SMP15670.1"/>
    <property type="molecule type" value="Genomic_DNA"/>
</dbReference>
<evidence type="ECO:0000259" key="2">
    <source>
        <dbReference type="Pfam" id="PF06812"/>
    </source>
</evidence>
<dbReference type="PANTHER" id="PTHR37951">
    <property type="entry name" value="CYTOPLASMIC PROTEIN-RELATED"/>
    <property type="match status" value="1"/>
</dbReference>
<protein>
    <submittedName>
        <fullName evidence="3">Type VI secretion system protein ImpA</fullName>
    </submittedName>
</protein>
<sequence length="428" mass="46263">MELDPNIYGMEIAPGAGCGPDLYDTDPAFAALMDSCEEMLPERFGDFDRSEIDFPDLFKQMDGFLKQSRDLRLLVFLGQFALLSGNLHLFANTVRTIGTLLDAHWDAVHPADGDFNFMERMGALEGLNSRPTVLLPLAAAPLFKTRRSGPVSYRAVQVAAGHETARPDEHVISLGAIEAALTSGELEQESIDRLLEDLSALPEVLAGICQTCSSKLSEASASSNPPDYSPLIQLLKDMGQELNLRLGRATGDTGEAEPDGGKAEHTAPAAAETTGSSQELKNAAQAKCLLEQVENYFASREPSHPALFLVRESRGLVGKTYLDALKILMPRRFDDVSLILGTSGLQLSNDRLVDLNDSGTGDLGDMDGFEPPQITNRTEAMRGIGAVKAYYAANEPTSPIPLLLDEAQTMSSGSFTGLLNLFLRPEEE</sequence>
<keyword evidence="4" id="KW-1185">Reference proteome</keyword>
<evidence type="ECO:0000313" key="4">
    <source>
        <dbReference type="Proteomes" id="UP001157914"/>
    </source>
</evidence>
<reference evidence="3 4" key="1">
    <citation type="submission" date="2017-05" db="EMBL/GenBank/DDBJ databases">
        <authorList>
            <person name="Varghese N."/>
            <person name="Submissions S."/>
        </authorList>
    </citation>
    <scope>NUCLEOTIDE SEQUENCE [LARGE SCALE GENOMIC DNA]</scope>
    <source>
        <strain evidence="3 4">DSM 15949</strain>
    </source>
</reference>
<accession>A0ABY1NTQ4</accession>
<feature type="domain" description="ImpA N-terminal" evidence="2">
    <location>
        <begin position="11"/>
        <end position="128"/>
    </location>
</feature>
<feature type="region of interest" description="Disordered" evidence="1">
    <location>
        <begin position="250"/>
        <end position="278"/>
    </location>
</feature>
<dbReference type="PANTHER" id="PTHR37951:SF1">
    <property type="entry name" value="TYPE VI SECRETION SYSTEM COMPONENT TSSA1"/>
    <property type="match status" value="1"/>
</dbReference>
<dbReference type="InterPro" id="IPR017740">
    <property type="entry name" value="TssA-like"/>
</dbReference>
<name>A0ABY1NTQ4_9HYPH</name>
<dbReference type="RefSeq" id="WP_155194631.1">
    <property type="nucleotide sequence ID" value="NZ_BAAAEA010000003.1"/>
</dbReference>
<comment type="caution">
    <text evidence="3">The sequence shown here is derived from an EMBL/GenBank/DDBJ whole genome shotgun (WGS) entry which is preliminary data.</text>
</comment>
<dbReference type="Proteomes" id="UP001157914">
    <property type="component" value="Unassembled WGS sequence"/>
</dbReference>
<gene>
    <name evidence="3" type="ORF">SAMN06265374_1621</name>
</gene>
<organism evidence="3 4">
    <name type="scientific">Roseibium denhamense</name>
    <dbReference type="NCBI Taxonomy" id="76305"/>
    <lineage>
        <taxon>Bacteria</taxon>
        <taxon>Pseudomonadati</taxon>
        <taxon>Pseudomonadota</taxon>
        <taxon>Alphaproteobacteria</taxon>
        <taxon>Hyphomicrobiales</taxon>
        <taxon>Stappiaceae</taxon>
        <taxon>Roseibium</taxon>
    </lineage>
</organism>
<dbReference type="Pfam" id="PF06812">
    <property type="entry name" value="ImpA_N"/>
    <property type="match status" value="1"/>
</dbReference>
<evidence type="ECO:0000313" key="3">
    <source>
        <dbReference type="EMBL" id="SMP15670.1"/>
    </source>
</evidence>